<keyword evidence="4" id="KW-1185">Reference proteome</keyword>
<protein>
    <submittedName>
        <fullName evidence="3">RecA-superfamily ATPase, KaiC/GvpD/RAD55 family</fullName>
    </submittedName>
</protein>
<dbReference type="STRING" id="43928.SAMN05443636_1832"/>
<accession>A0A1M5QBS0</accession>
<evidence type="ECO:0000313" key="3">
    <source>
        <dbReference type="EMBL" id="SHH11492.1"/>
    </source>
</evidence>
<dbReference type="InterPro" id="IPR027417">
    <property type="entry name" value="P-loop_NTPase"/>
</dbReference>
<keyword evidence="1" id="KW-0547">Nucleotide-binding</keyword>
<dbReference type="EMBL" id="FQWV01000004">
    <property type="protein sequence ID" value="SHH11492.1"/>
    <property type="molecule type" value="Genomic_DNA"/>
</dbReference>
<dbReference type="PANTHER" id="PTHR43637">
    <property type="entry name" value="UPF0273 PROTEIN TM_0370"/>
    <property type="match status" value="1"/>
</dbReference>
<dbReference type="GO" id="GO:0005524">
    <property type="term" value="F:ATP binding"/>
    <property type="evidence" value="ECO:0007669"/>
    <property type="project" value="UniProtKB-KW"/>
</dbReference>
<evidence type="ECO:0000313" key="4">
    <source>
        <dbReference type="Proteomes" id="UP000184357"/>
    </source>
</evidence>
<dbReference type="InterPro" id="IPR055927">
    <property type="entry name" value="DUF7504"/>
</dbReference>
<keyword evidence="2" id="KW-0067">ATP-binding</keyword>
<evidence type="ECO:0000256" key="1">
    <source>
        <dbReference type="ARBA" id="ARBA00022741"/>
    </source>
</evidence>
<reference evidence="3 4" key="1">
    <citation type="submission" date="2016-11" db="EMBL/GenBank/DDBJ databases">
        <authorList>
            <person name="Jaros S."/>
            <person name="Januszkiewicz K."/>
            <person name="Wedrychowicz H."/>
        </authorList>
    </citation>
    <scope>NUCLEOTIDE SEQUENCE [LARGE SCALE GENOMIC DNA]</scope>
    <source>
        <strain evidence="3 4">DSM 9297</strain>
    </source>
</reference>
<gene>
    <name evidence="3" type="ORF">SAMN05443636_1832</name>
</gene>
<dbReference type="RefSeq" id="WP_073308729.1">
    <property type="nucleotide sequence ID" value="NZ_FQWV01000004.1"/>
</dbReference>
<dbReference type="Pfam" id="PF24336">
    <property type="entry name" value="DUF7504"/>
    <property type="match status" value="1"/>
</dbReference>
<dbReference type="SUPFAM" id="SSF52540">
    <property type="entry name" value="P-loop containing nucleoside triphosphate hydrolases"/>
    <property type="match status" value="1"/>
</dbReference>
<dbReference type="PANTHER" id="PTHR43637:SF2">
    <property type="entry name" value="PROTEIN GVPD 1"/>
    <property type="match status" value="1"/>
</dbReference>
<dbReference type="Gene3D" id="3.40.50.300">
    <property type="entry name" value="P-loop containing nucleotide triphosphate hydrolases"/>
    <property type="match status" value="1"/>
</dbReference>
<sequence length="208" mass="22653">MLEDAPLSLDGGGGGESLLIAGPPMTGKYALMLRLLAEAGERGVLITTGDPAEQVRADYADAAGVAPESVGVVDCVSKQRGGDLLDDELVRYASSPKNITDIGMKFTDLYEAFRDTDATVAVGINSLSELLMYLDPQDVYQFVRVLTRQAQSEGWTTIAVINSTMHDEQTLHTMYEPFDTVVNTREEDGARELRVRNRTQAATAWTTF</sequence>
<proteinExistence type="predicted"/>
<name>A0A1M5QBS0_9EURY</name>
<evidence type="ECO:0000256" key="2">
    <source>
        <dbReference type="ARBA" id="ARBA00022840"/>
    </source>
</evidence>
<dbReference type="Proteomes" id="UP000184357">
    <property type="component" value="Unassembled WGS sequence"/>
</dbReference>
<organism evidence="3 4">
    <name type="scientific">Halobaculum gomorrense</name>
    <dbReference type="NCBI Taxonomy" id="43928"/>
    <lineage>
        <taxon>Archaea</taxon>
        <taxon>Methanobacteriati</taxon>
        <taxon>Methanobacteriota</taxon>
        <taxon>Stenosarchaea group</taxon>
        <taxon>Halobacteria</taxon>
        <taxon>Halobacteriales</taxon>
        <taxon>Haloferacaceae</taxon>
        <taxon>Halobaculum</taxon>
    </lineage>
</organism>
<dbReference type="AlphaFoldDB" id="A0A1M5QBS0"/>
<dbReference type="OrthoDB" id="70318at2157"/>